<keyword evidence="2" id="KW-1185">Reference proteome</keyword>
<gene>
    <name evidence="1" type="ORF">ACFOYY_34385</name>
</gene>
<keyword evidence="1" id="KW-0645">Protease</keyword>
<dbReference type="RefSeq" id="WP_386195308.1">
    <property type="nucleotide sequence ID" value="NZ_JBHSBC010000044.1"/>
</dbReference>
<reference evidence="2" key="1">
    <citation type="journal article" date="2019" name="Int. J. Syst. Evol. Microbiol.">
        <title>The Global Catalogue of Microorganisms (GCM) 10K type strain sequencing project: providing services to taxonomists for standard genome sequencing and annotation.</title>
        <authorList>
            <consortium name="The Broad Institute Genomics Platform"/>
            <consortium name="The Broad Institute Genome Sequencing Center for Infectious Disease"/>
            <person name="Wu L."/>
            <person name="Ma J."/>
        </authorList>
    </citation>
    <scope>NUCLEOTIDE SEQUENCE [LARGE SCALE GENOMIC DNA]</scope>
    <source>
        <strain evidence="2">TBRC 7912</strain>
    </source>
</reference>
<dbReference type="SUPFAM" id="SSF51556">
    <property type="entry name" value="Metallo-dependent hydrolases"/>
    <property type="match status" value="1"/>
</dbReference>
<dbReference type="Pfam" id="PF01244">
    <property type="entry name" value="Peptidase_M19"/>
    <property type="match status" value="1"/>
</dbReference>
<comment type="caution">
    <text evidence="1">The sequence shown here is derived from an EMBL/GenBank/DDBJ whole genome shotgun (WGS) entry which is preliminary data.</text>
</comment>
<dbReference type="GO" id="GO:0016805">
    <property type="term" value="F:dipeptidase activity"/>
    <property type="evidence" value="ECO:0007669"/>
    <property type="project" value="UniProtKB-KW"/>
</dbReference>
<dbReference type="EMBL" id="JBHSBC010000044">
    <property type="protein sequence ID" value="MFC3985261.1"/>
    <property type="molecule type" value="Genomic_DNA"/>
</dbReference>
<sequence>MPGLAGPSGLPLVTETLLKHGFSDEEIVKILGDNVLRLFRSELGRPA</sequence>
<accession>A0ABV8F9H1</accession>
<keyword evidence="1" id="KW-0378">Hydrolase</keyword>
<organism evidence="1 2">
    <name type="scientific">Streptosporangium jomthongense</name>
    <dbReference type="NCBI Taxonomy" id="1193683"/>
    <lineage>
        <taxon>Bacteria</taxon>
        <taxon>Bacillati</taxon>
        <taxon>Actinomycetota</taxon>
        <taxon>Actinomycetes</taxon>
        <taxon>Streptosporangiales</taxon>
        <taxon>Streptosporangiaceae</taxon>
        <taxon>Streptosporangium</taxon>
    </lineage>
</organism>
<dbReference type="InterPro" id="IPR008257">
    <property type="entry name" value="Pept_M19"/>
</dbReference>
<proteinExistence type="predicted"/>
<name>A0ABV8F9H1_9ACTN</name>
<evidence type="ECO:0000313" key="2">
    <source>
        <dbReference type="Proteomes" id="UP001595698"/>
    </source>
</evidence>
<keyword evidence="1" id="KW-0224">Dipeptidase</keyword>
<evidence type="ECO:0000313" key="1">
    <source>
        <dbReference type="EMBL" id="MFC3985261.1"/>
    </source>
</evidence>
<dbReference type="EC" id="3.4.13.-" evidence="1"/>
<dbReference type="Gene3D" id="3.20.20.140">
    <property type="entry name" value="Metal-dependent hydrolases"/>
    <property type="match status" value="1"/>
</dbReference>
<dbReference type="Proteomes" id="UP001595698">
    <property type="component" value="Unassembled WGS sequence"/>
</dbReference>
<protein>
    <submittedName>
        <fullName evidence="1">Membrane dipeptidase</fullName>
        <ecNumber evidence="1">3.4.13.-</ecNumber>
    </submittedName>
</protein>
<dbReference type="InterPro" id="IPR032466">
    <property type="entry name" value="Metal_Hydrolase"/>
</dbReference>